<organism evidence="1 2">
    <name type="scientific">Batillaria attramentaria</name>
    <dbReference type="NCBI Taxonomy" id="370345"/>
    <lineage>
        <taxon>Eukaryota</taxon>
        <taxon>Metazoa</taxon>
        <taxon>Spiralia</taxon>
        <taxon>Lophotrochozoa</taxon>
        <taxon>Mollusca</taxon>
        <taxon>Gastropoda</taxon>
        <taxon>Caenogastropoda</taxon>
        <taxon>Sorbeoconcha</taxon>
        <taxon>Cerithioidea</taxon>
        <taxon>Batillariidae</taxon>
        <taxon>Batillaria</taxon>
    </lineage>
</organism>
<dbReference type="AlphaFoldDB" id="A0ABD0LCS1"/>
<comment type="caution">
    <text evidence="1">The sequence shown here is derived from an EMBL/GenBank/DDBJ whole genome shotgun (WGS) entry which is preliminary data.</text>
</comment>
<name>A0ABD0LCS1_9CAEN</name>
<dbReference type="Proteomes" id="UP001519460">
    <property type="component" value="Unassembled WGS sequence"/>
</dbReference>
<reference evidence="1 2" key="1">
    <citation type="journal article" date="2023" name="Sci. Data">
        <title>Genome assembly of the Korean intertidal mud-creeper Batillaria attramentaria.</title>
        <authorList>
            <person name="Patra A.K."/>
            <person name="Ho P.T."/>
            <person name="Jun S."/>
            <person name="Lee S.J."/>
            <person name="Kim Y."/>
            <person name="Won Y.J."/>
        </authorList>
    </citation>
    <scope>NUCLEOTIDE SEQUENCE [LARGE SCALE GENOMIC DNA]</scope>
    <source>
        <strain evidence="1">Wonlab-2016</strain>
    </source>
</reference>
<evidence type="ECO:0000313" key="1">
    <source>
        <dbReference type="EMBL" id="KAK7497110.1"/>
    </source>
</evidence>
<dbReference type="EMBL" id="JACVVK020000061">
    <property type="protein sequence ID" value="KAK7497110.1"/>
    <property type="molecule type" value="Genomic_DNA"/>
</dbReference>
<protein>
    <submittedName>
        <fullName evidence="1">Uncharacterized protein</fullName>
    </submittedName>
</protein>
<accession>A0ABD0LCS1</accession>
<proteinExistence type="predicted"/>
<sequence>MQSLSCVYSDVTACPFSESLLMSNKNGTSEALSDLMANFRLMQNSGVARRGQRSVKLMPDCYEAEYCPMDPLSIQLKVSISGFHFISVLCTFISCFWSRLLGFSVLPWLRERQSSFEGEV</sequence>
<evidence type="ECO:0000313" key="2">
    <source>
        <dbReference type="Proteomes" id="UP001519460"/>
    </source>
</evidence>
<gene>
    <name evidence="1" type="ORF">BaRGS_00011640</name>
</gene>
<keyword evidence="2" id="KW-1185">Reference proteome</keyword>